<feature type="non-terminal residue" evidence="1">
    <location>
        <position position="68"/>
    </location>
</feature>
<sequence length="68" mass="7764">MTASGRIPCISIPFDTFHTHTHTHTSCSIILLFTSRPLFTHVTFASKSIHLVRTLEFHLVRDLVFQQA</sequence>
<gene>
    <name evidence="1" type="ORF">PDJAM_G00181760</name>
</gene>
<keyword evidence="2" id="KW-1185">Reference proteome</keyword>
<organism evidence="1 2">
    <name type="scientific">Pangasius djambal</name>
    <dbReference type="NCBI Taxonomy" id="1691987"/>
    <lineage>
        <taxon>Eukaryota</taxon>
        <taxon>Metazoa</taxon>
        <taxon>Chordata</taxon>
        <taxon>Craniata</taxon>
        <taxon>Vertebrata</taxon>
        <taxon>Euteleostomi</taxon>
        <taxon>Actinopterygii</taxon>
        <taxon>Neopterygii</taxon>
        <taxon>Teleostei</taxon>
        <taxon>Ostariophysi</taxon>
        <taxon>Siluriformes</taxon>
        <taxon>Pangasiidae</taxon>
        <taxon>Pangasius</taxon>
    </lineage>
</organism>
<evidence type="ECO:0000313" key="1">
    <source>
        <dbReference type="EMBL" id="MCJ8730222.1"/>
    </source>
</evidence>
<comment type="caution">
    <text evidence="1">The sequence shown here is derived from an EMBL/GenBank/DDBJ whole genome shotgun (WGS) entry which is preliminary data.</text>
</comment>
<evidence type="ECO:0000313" key="2">
    <source>
        <dbReference type="Proteomes" id="UP000830395"/>
    </source>
</evidence>
<accession>A0ACC5Y4F7</accession>
<dbReference type="EMBL" id="CM040977">
    <property type="protein sequence ID" value="MCJ8730222.1"/>
    <property type="molecule type" value="Genomic_DNA"/>
</dbReference>
<proteinExistence type="predicted"/>
<reference evidence="1" key="1">
    <citation type="submission" date="2020-02" db="EMBL/GenBank/DDBJ databases">
        <title>Genome sequencing of the panga catfish, Pangasius djambal.</title>
        <authorList>
            <person name="Wen M."/>
            <person name="Zahm M."/>
            <person name="Roques C."/>
            <person name="Cabau C."/>
            <person name="Klopp C."/>
            <person name="Donnadieu C."/>
            <person name="Jouanno E."/>
            <person name="Avarre J.-C."/>
            <person name="Campet M."/>
            <person name="Ha T."/>
            <person name="Dugue R."/>
            <person name="Lampietro C."/>
            <person name="Louis A."/>
            <person name="Herpin A."/>
            <person name="Echchiki A."/>
            <person name="Berthelot C."/>
            <person name="Parey E."/>
            <person name="Roest-Crollius H."/>
            <person name="Braasch I."/>
            <person name="Postlethwait J.H."/>
            <person name="Bobe J."/>
            <person name="Montfort J."/>
            <person name="Bouchez O."/>
            <person name="Begum T."/>
            <person name="Schartl M."/>
            <person name="Gustiano R."/>
            <person name="Guiguen Y."/>
        </authorList>
    </citation>
    <scope>NUCLEOTIDE SEQUENCE</scope>
    <source>
        <strain evidence="1">Pdj_M5554</strain>
    </source>
</reference>
<protein>
    <submittedName>
        <fullName evidence="1">Uncharacterized protein</fullName>
    </submittedName>
</protein>
<dbReference type="Proteomes" id="UP000830395">
    <property type="component" value="Chromosome 3"/>
</dbReference>
<name>A0ACC5Y4F7_9TELE</name>